<dbReference type="InterPro" id="IPR037883">
    <property type="entry name" value="Knr4/Smi1-like_sf"/>
</dbReference>
<accession>A0A518DV39</accession>
<dbReference type="KEGG" id="lcre:Pla8534_35230"/>
<dbReference type="InterPro" id="IPR018958">
    <property type="entry name" value="Knr4/Smi1-like_dom"/>
</dbReference>
<dbReference type="SUPFAM" id="SSF160631">
    <property type="entry name" value="SMI1/KNR4-like"/>
    <property type="match status" value="1"/>
</dbReference>
<keyword evidence="3" id="KW-1185">Reference proteome</keyword>
<evidence type="ECO:0000313" key="2">
    <source>
        <dbReference type="EMBL" id="QDU95706.1"/>
    </source>
</evidence>
<dbReference type="AlphaFoldDB" id="A0A518DV39"/>
<evidence type="ECO:0000259" key="1">
    <source>
        <dbReference type="Pfam" id="PF09346"/>
    </source>
</evidence>
<evidence type="ECO:0000313" key="3">
    <source>
        <dbReference type="Proteomes" id="UP000317648"/>
    </source>
</evidence>
<reference evidence="2 3" key="1">
    <citation type="submission" date="2019-02" db="EMBL/GenBank/DDBJ databases">
        <title>Deep-cultivation of Planctomycetes and their phenomic and genomic characterization uncovers novel biology.</title>
        <authorList>
            <person name="Wiegand S."/>
            <person name="Jogler M."/>
            <person name="Boedeker C."/>
            <person name="Pinto D."/>
            <person name="Vollmers J."/>
            <person name="Rivas-Marin E."/>
            <person name="Kohn T."/>
            <person name="Peeters S.H."/>
            <person name="Heuer A."/>
            <person name="Rast P."/>
            <person name="Oberbeckmann S."/>
            <person name="Bunk B."/>
            <person name="Jeske O."/>
            <person name="Meyerdierks A."/>
            <person name="Storesund J.E."/>
            <person name="Kallscheuer N."/>
            <person name="Luecker S."/>
            <person name="Lage O.M."/>
            <person name="Pohl T."/>
            <person name="Merkel B.J."/>
            <person name="Hornburger P."/>
            <person name="Mueller R.-W."/>
            <person name="Bruemmer F."/>
            <person name="Labrenz M."/>
            <person name="Spormann A.M."/>
            <person name="Op den Camp H."/>
            <person name="Overmann J."/>
            <person name="Amann R."/>
            <person name="Jetten M.S.M."/>
            <person name="Mascher T."/>
            <person name="Medema M.H."/>
            <person name="Devos D.P."/>
            <person name="Kaster A.-K."/>
            <person name="Ovreas L."/>
            <person name="Rohde M."/>
            <person name="Galperin M.Y."/>
            <person name="Jogler C."/>
        </authorList>
    </citation>
    <scope>NUCLEOTIDE SEQUENCE [LARGE SCALE GENOMIC DNA]</scope>
    <source>
        <strain evidence="2 3">Pla85_3_4</strain>
    </source>
</reference>
<gene>
    <name evidence="2" type="ORF">Pla8534_35230</name>
</gene>
<protein>
    <recommendedName>
        <fullName evidence="1">Knr4/Smi1-like domain-containing protein</fullName>
    </recommendedName>
</protein>
<dbReference type="RefSeq" id="WP_145054410.1">
    <property type="nucleotide sequence ID" value="NZ_CP036433.1"/>
</dbReference>
<feature type="domain" description="Knr4/Smi1-like" evidence="1">
    <location>
        <begin position="22"/>
        <end position="147"/>
    </location>
</feature>
<dbReference type="OrthoDB" id="215335at2"/>
<sequence>MAYEKLSHLGAKLFGEKAKDLEAAIQSVEQILPMSDSFRELLLAFGGAIWFDNGARFRPQSPNPQTDEDGYNSLDVLYGLGDGEDSIEQRIEQYDGELPESFVAIGEAPGGNQICVGGDGVVYFWDHESLRNDQTWPIAGSVDEFIAMLEIDDEEPGDSDGVIESEAWLDF</sequence>
<dbReference type="Gene3D" id="3.40.1580.10">
    <property type="entry name" value="SMI1/KNR4-like"/>
    <property type="match status" value="1"/>
</dbReference>
<proteinExistence type="predicted"/>
<dbReference type="Proteomes" id="UP000317648">
    <property type="component" value="Chromosome"/>
</dbReference>
<dbReference type="EMBL" id="CP036433">
    <property type="protein sequence ID" value="QDU95706.1"/>
    <property type="molecule type" value="Genomic_DNA"/>
</dbReference>
<name>A0A518DV39_9BACT</name>
<dbReference type="Pfam" id="PF09346">
    <property type="entry name" value="SMI1_KNR4"/>
    <property type="match status" value="1"/>
</dbReference>
<organism evidence="2 3">
    <name type="scientific">Lignipirellula cremea</name>
    <dbReference type="NCBI Taxonomy" id="2528010"/>
    <lineage>
        <taxon>Bacteria</taxon>
        <taxon>Pseudomonadati</taxon>
        <taxon>Planctomycetota</taxon>
        <taxon>Planctomycetia</taxon>
        <taxon>Pirellulales</taxon>
        <taxon>Pirellulaceae</taxon>
        <taxon>Lignipirellula</taxon>
    </lineage>
</organism>